<feature type="domain" description="3D" evidence="2">
    <location>
        <begin position="123"/>
        <end position="182"/>
    </location>
</feature>
<protein>
    <recommendedName>
        <fullName evidence="2">3D domain-containing protein</fullName>
    </recommendedName>
</protein>
<proteinExistence type="predicted"/>
<dbReference type="EMBL" id="AP024086">
    <property type="protein sequence ID" value="BCL61254.1"/>
    <property type="molecule type" value="Genomic_DNA"/>
</dbReference>
<dbReference type="PANTHER" id="PTHR39160">
    <property type="entry name" value="CELL WALL-BINDING PROTEIN YOCH"/>
    <property type="match status" value="1"/>
</dbReference>
<keyword evidence="1" id="KW-0732">Signal</keyword>
<dbReference type="GO" id="GO:0004553">
    <property type="term" value="F:hydrolase activity, hydrolyzing O-glycosyl compounds"/>
    <property type="evidence" value="ECO:0007669"/>
    <property type="project" value="InterPro"/>
</dbReference>
<sequence>MVSQGITIGRQVFFSILCLLSLFLTGCAKPPVARIMETTAYCGCSSCCGWERGSYRYLKLDFWNKYVSHGPEAGRPYSGKTAWGTFPREPEEGLFSMDSLYHPWMIPVRILLFPWYLLPEDGTIAADTRYYPFGTRMYVPGYGWGRVEDRGSAIKGKSRIDLYFGSHNDALAWGRRRVRVIIEK</sequence>
<organism evidence="3 4">
    <name type="scientific">Desulfomarina profundi</name>
    <dbReference type="NCBI Taxonomy" id="2772557"/>
    <lineage>
        <taxon>Bacteria</taxon>
        <taxon>Pseudomonadati</taxon>
        <taxon>Thermodesulfobacteriota</taxon>
        <taxon>Desulfobulbia</taxon>
        <taxon>Desulfobulbales</taxon>
        <taxon>Desulfobulbaceae</taxon>
        <taxon>Desulfomarina</taxon>
    </lineage>
</organism>
<gene>
    <name evidence="3" type="ORF">DGMP_19470</name>
</gene>
<evidence type="ECO:0000259" key="2">
    <source>
        <dbReference type="Pfam" id="PF06725"/>
    </source>
</evidence>
<evidence type="ECO:0000256" key="1">
    <source>
        <dbReference type="ARBA" id="ARBA00022729"/>
    </source>
</evidence>
<dbReference type="InterPro" id="IPR059180">
    <property type="entry name" value="3D_YorM"/>
</dbReference>
<dbReference type="KEGG" id="dbk:DGMP_19470"/>
<dbReference type="RefSeq" id="WP_228857283.1">
    <property type="nucleotide sequence ID" value="NZ_AP024086.1"/>
</dbReference>
<dbReference type="AlphaFoldDB" id="A0A8D5FT54"/>
<evidence type="ECO:0000313" key="4">
    <source>
        <dbReference type="Proteomes" id="UP000826725"/>
    </source>
</evidence>
<dbReference type="InterPro" id="IPR010611">
    <property type="entry name" value="3D_dom"/>
</dbReference>
<dbReference type="Proteomes" id="UP000826725">
    <property type="component" value="Chromosome"/>
</dbReference>
<dbReference type="InterPro" id="IPR051933">
    <property type="entry name" value="Resuscitation_pf_RpfB"/>
</dbReference>
<dbReference type="Pfam" id="PF06725">
    <property type="entry name" value="3D"/>
    <property type="match status" value="1"/>
</dbReference>
<dbReference type="GO" id="GO:0009254">
    <property type="term" value="P:peptidoglycan turnover"/>
    <property type="evidence" value="ECO:0007669"/>
    <property type="project" value="InterPro"/>
</dbReference>
<evidence type="ECO:0000313" key="3">
    <source>
        <dbReference type="EMBL" id="BCL61254.1"/>
    </source>
</evidence>
<reference evidence="3" key="1">
    <citation type="submission" date="2020-09" db="EMBL/GenBank/DDBJ databases">
        <title>Desulfogranum mesoprofundum gen. nov., sp. nov., a novel mesophilic, sulfate-reducing chemolithoautotroph isolated from a deep-sea hydrothermal vent chimney in the Suiyo Seamount.</title>
        <authorList>
            <person name="Hashimoto Y."/>
            <person name="Nakagawa S."/>
        </authorList>
    </citation>
    <scope>NUCLEOTIDE SEQUENCE</scope>
    <source>
        <strain evidence="3">KT2</strain>
    </source>
</reference>
<dbReference type="CDD" id="cd14667">
    <property type="entry name" value="3D_containing_proteins"/>
    <property type="match status" value="1"/>
</dbReference>
<accession>A0A8D5FT54</accession>
<dbReference type="PANTHER" id="PTHR39160:SF4">
    <property type="entry name" value="RESUSCITATION-PROMOTING FACTOR RPFB"/>
    <property type="match status" value="1"/>
</dbReference>
<name>A0A8D5FT54_9BACT</name>
<keyword evidence="4" id="KW-1185">Reference proteome</keyword>
<dbReference type="GO" id="GO:0019867">
    <property type="term" value="C:outer membrane"/>
    <property type="evidence" value="ECO:0007669"/>
    <property type="project" value="InterPro"/>
</dbReference>